<comment type="similarity">
    <text evidence="1 3">Belongs to the arginine deiminase family.</text>
</comment>
<protein>
    <recommendedName>
        <fullName evidence="3">Arginine deiminase</fullName>
        <shortName evidence="3">ADI</shortName>
        <ecNumber evidence="3">3.5.3.6</ecNumber>
    </recommendedName>
    <alternativeName>
        <fullName evidence="3">Arginine dihydrolase</fullName>
        <shortName evidence="3">AD</shortName>
    </alternativeName>
</protein>
<keyword evidence="3" id="KW-0056">Arginine metabolism</keyword>
<dbReference type="KEGG" id="aram:KAR29_06960"/>
<dbReference type="GO" id="GO:0016990">
    <property type="term" value="F:arginine deiminase activity"/>
    <property type="evidence" value="ECO:0007669"/>
    <property type="project" value="UniProtKB-UniRule"/>
</dbReference>
<keyword evidence="3" id="KW-0963">Cytoplasm</keyword>
<dbReference type="AlphaFoldDB" id="A0A9Q7ARD4"/>
<dbReference type="GO" id="GO:0019546">
    <property type="term" value="P:L-arginine deiminase pathway"/>
    <property type="evidence" value="ECO:0007669"/>
    <property type="project" value="TreeGrafter"/>
</dbReference>
<comment type="subcellular location">
    <subcellularLocation>
        <location evidence="3">Cytoplasm</location>
    </subcellularLocation>
</comment>
<proteinExistence type="inferred from homology"/>
<dbReference type="InterPro" id="IPR003876">
    <property type="entry name" value="Arg_deiminase"/>
</dbReference>
<keyword evidence="6" id="KW-1185">Reference proteome</keyword>
<reference evidence="6" key="1">
    <citation type="submission" date="2021-04" db="EMBL/GenBank/DDBJ databases">
        <title>A novel Synergistetes isolate from a pyrite-forming mixed culture.</title>
        <authorList>
            <person name="Bunk B."/>
            <person name="Sproer C."/>
            <person name="Spring S."/>
            <person name="Pester M."/>
        </authorList>
    </citation>
    <scope>NUCLEOTIDE SEQUENCE [LARGE SCALE GENOMIC DNA]</scope>
    <source>
        <strain evidence="6">J.5.4.2-T.3.5.2</strain>
    </source>
</reference>
<evidence type="ECO:0000256" key="4">
    <source>
        <dbReference type="PIRSR" id="PIRSR006356-1"/>
    </source>
</evidence>
<dbReference type="PANTHER" id="PTHR47271:SF2">
    <property type="entry name" value="ARGININE DEIMINASE"/>
    <property type="match status" value="1"/>
</dbReference>
<dbReference type="NCBIfam" id="NF002381">
    <property type="entry name" value="PRK01388.1"/>
    <property type="match status" value="1"/>
</dbReference>
<evidence type="ECO:0000256" key="3">
    <source>
        <dbReference type="HAMAP-Rule" id="MF_00242"/>
    </source>
</evidence>
<organism evidence="5 6">
    <name type="scientific">Aminithiophilus ramosus</name>
    <dbReference type="NCBI Taxonomy" id="3029084"/>
    <lineage>
        <taxon>Bacteria</taxon>
        <taxon>Thermotogati</taxon>
        <taxon>Synergistota</taxon>
        <taxon>Synergistia</taxon>
        <taxon>Synergistales</taxon>
        <taxon>Aminithiophilaceae</taxon>
        <taxon>Aminithiophilus</taxon>
    </lineage>
</organism>
<dbReference type="EMBL" id="CP072943">
    <property type="protein sequence ID" value="QTX33718.1"/>
    <property type="molecule type" value="Genomic_DNA"/>
</dbReference>
<feature type="active site" description="Amidino-cysteine intermediate" evidence="3 4">
    <location>
        <position position="427"/>
    </location>
</feature>
<evidence type="ECO:0000313" key="6">
    <source>
        <dbReference type="Proteomes" id="UP000671879"/>
    </source>
</evidence>
<evidence type="ECO:0000313" key="5">
    <source>
        <dbReference type="EMBL" id="QTX33718.1"/>
    </source>
</evidence>
<accession>A0A9Q7ARD4</accession>
<dbReference type="PRINTS" id="PR01466">
    <property type="entry name" value="ARGDEIMINASE"/>
</dbReference>
<dbReference type="GO" id="GO:0005737">
    <property type="term" value="C:cytoplasm"/>
    <property type="evidence" value="ECO:0007669"/>
    <property type="project" value="UniProtKB-SubCell"/>
</dbReference>
<evidence type="ECO:0000256" key="1">
    <source>
        <dbReference type="ARBA" id="ARBA00010206"/>
    </source>
</evidence>
<dbReference type="PIRSF" id="PIRSF006356">
    <property type="entry name" value="Arg_deiminase"/>
    <property type="match status" value="1"/>
</dbReference>
<dbReference type="HAMAP" id="MF_00242">
    <property type="entry name" value="Arg_deiminase"/>
    <property type="match status" value="1"/>
</dbReference>
<comment type="catalytic activity">
    <reaction evidence="3">
        <text>L-arginine + H2O = L-citrulline + NH4(+)</text>
        <dbReference type="Rhea" id="RHEA:19597"/>
        <dbReference type="ChEBI" id="CHEBI:15377"/>
        <dbReference type="ChEBI" id="CHEBI:28938"/>
        <dbReference type="ChEBI" id="CHEBI:32682"/>
        <dbReference type="ChEBI" id="CHEBI:57743"/>
        <dbReference type="EC" id="3.5.3.6"/>
    </reaction>
</comment>
<dbReference type="EC" id="3.5.3.6" evidence="3"/>
<gene>
    <name evidence="3" type="primary">arcA</name>
    <name evidence="5" type="ORF">KAR29_06960</name>
</gene>
<name>A0A9Q7ARD4_9BACT</name>
<dbReference type="Gene3D" id="1.10.3930.10">
    <property type="entry name" value="Arginine deiminase"/>
    <property type="match status" value="1"/>
</dbReference>
<keyword evidence="2 3" id="KW-0378">Hydrolase</keyword>
<dbReference type="Pfam" id="PF02274">
    <property type="entry name" value="ADI"/>
    <property type="match status" value="1"/>
</dbReference>
<dbReference type="SUPFAM" id="SSF55909">
    <property type="entry name" value="Pentein"/>
    <property type="match status" value="1"/>
</dbReference>
<dbReference type="Proteomes" id="UP000671879">
    <property type="component" value="Chromosome"/>
</dbReference>
<dbReference type="Gene3D" id="3.75.10.10">
    <property type="entry name" value="L-arginine/glycine Amidinotransferase, Chain A"/>
    <property type="match status" value="1"/>
</dbReference>
<comment type="pathway">
    <text evidence="3">Amino-acid degradation; L-arginine degradation via ADI pathway; carbamoyl phosphate from L-arginine: step 1/2.</text>
</comment>
<dbReference type="PANTHER" id="PTHR47271">
    <property type="entry name" value="ARGININE DEIMINASE"/>
    <property type="match status" value="1"/>
</dbReference>
<evidence type="ECO:0000256" key="2">
    <source>
        <dbReference type="ARBA" id="ARBA00022801"/>
    </source>
</evidence>
<sequence length="436" mass="49106">MWYNGDIELNCIALTVHLIENGGETVEERERAFYVASEVGKLKRVMLHRPGRELERLTIDNKDELLFDDILWVEEAQKEHDAFADLLRDNGVEVVYFRNSFAQVLRDETIRSQVLDDTLAMEALDVPLGQALKRELMDFTPSDLADVLISGLTKAEAVALIGPCRSLVLDVLDPMAFLFRPLPNLYFQRDPHVFIKDGVIISVMNFQARRREPLYARYIYENHPYFKDLKILFGDNKNDAIPYNVEGGDVLVLSDDVVAIGISQRTTAGAVQILGRRLAQRVGVHTLLAVDIPKTRSYMHLDTVFTMVDRDAFTIFPGVSEAIRIWKLVYDDEGELLSLTESHDIGASFREALHLDAVRFIETGGGDPVAAARDQWNDGTNTLSIAPGNVVTYRRNVVSNRVLRENGIKVLEVRGAELGRGRGGPRCMSMPLLRDH</sequence>